<dbReference type="PANTHER" id="PTHR43820:SF4">
    <property type="entry name" value="HIGH-AFFINITY BRANCHED-CHAIN AMINO ACID TRANSPORT ATP-BINDING PROTEIN LIVF"/>
    <property type="match status" value="1"/>
</dbReference>
<keyword evidence="2" id="KW-0813">Transport</keyword>
<dbReference type="Pfam" id="PF00005">
    <property type="entry name" value="ABC_tran"/>
    <property type="match status" value="1"/>
</dbReference>
<sequence>MEQPVLEITDLSVTYNGVVEAVRGVSFAVPRGACVAMLGSNGAGKTTVLRAVSGNLARHRAEVVSGRVVVEGQDLAGRSMSDVVAAGVVQVPEGRRILGRLTVEENLRIGGIRRGRRSWASSRDRVFALFPRLAERRQQLGLLLSGGEQQMLAIGRALMSGPQLLMLDEPSLGLAPQVVEQVAGVIAQINREGTSVLLVEQNTAMAFSVATSAVVLELGAVSLAGPTAELAGTDTVKELYLGHTGRDSAPAGGPAVQPLAPWRGSAPAGRWAW</sequence>
<dbReference type="InterPro" id="IPR003593">
    <property type="entry name" value="AAA+_ATPase"/>
</dbReference>
<dbReference type="PROSITE" id="PS50893">
    <property type="entry name" value="ABC_TRANSPORTER_2"/>
    <property type="match status" value="1"/>
</dbReference>
<dbReference type="GO" id="GO:0015807">
    <property type="term" value="P:L-amino acid transport"/>
    <property type="evidence" value="ECO:0007669"/>
    <property type="project" value="TreeGrafter"/>
</dbReference>
<evidence type="ECO:0000313" key="8">
    <source>
        <dbReference type="EMBL" id="CAB4909229.1"/>
    </source>
</evidence>
<dbReference type="SMART" id="SM00382">
    <property type="entry name" value="AAA"/>
    <property type="match status" value="1"/>
</dbReference>
<dbReference type="InterPro" id="IPR003439">
    <property type="entry name" value="ABC_transporter-like_ATP-bd"/>
</dbReference>
<reference evidence="8" key="1">
    <citation type="submission" date="2020-05" db="EMBL/GenBank/DDBJ databases">
        <authorList>
            <person name="Chiriac C."/>
            <person name="Salcher M."/>
            <person name="Ghai R."/>
            <person name="Kavagutti S V."/>
        </authorList>
    </citation>
    <scope>NUCLEOTIDE SEQUENCE</scope>
</reference>
<dbReference type="CDD" id="cd03224">
    <property type="entry name" value="ABC_TM1139_LivF_branched"/>
    <property type="match status" value="1"/>
</dbReference>
<gene>
    <name evidence="8" type="ORF">UFOPK3609_00751</name>
</gene>
<dbReference type="GO" id="GO:0016887">
    <property type="term" value="F:ATP hydrolysis activity"/>
    <property type="evidence" value="ECO:0007669"/>
    <property type="project" value="InterPro"/>
</dbReference>
<dbReference type="InterPro" id="IPR027417">
    <property type="entry name" value="P-loop_NTPase"/>
</dbReference>
<dbReference type="Gene3D" id="3.40.50.300">
    <property type="entry name" value="P-loop containing nucleotide triphosphate hydrolases"/>
    <property type="match status" value="1"/>
</dbReference>
<dbReference type="GO" id="GO:0005524">
    <property type="term" value="F:ATP binding"/>
    <property type="evidence" value="ECO:0007669"/>
    <property type="project" value="UniProtKB-KW"/>
</dbReference>
<evidence type="ECO:0000256" key="3">
    <source>
        <dbReference type="ARBA" id="ARBA00022741"/>
    </source>
</evidence>
<dbReference type="PANTHER" id="PTHR43820">
    <property type="entry name" value="HIGH-AFFINITY BRANCHED-CHAIN AMINO ACID TRANSPORT ATP-BINDING PROTEIN LIVF"/>
    <property type="match status" value="1"/>
</dbReference>
<dbReference type="AlphaFoldDB" id="A0A6J7H0I6"/>
<evidence type="ECO:0000256" key="1">
    <source>
        <dbReference type="ARBA" id="ARBA00005417"/>
    </source>
</evidence>
<accession>A0A6J7H0I6</accession>
<dbReference type="GO" id="GO:0015658">
    <property type="term" value="F:branched-chain amino acid transmembrane transporter activity"/>
    <property type="evidence" value="ECO:0007669"/>
    <property type="project" value="TreeGrafter"/>
</dbReference>
<dbReference type="EMBL" id="CAFBMQ010000095">
    <property type="protein sequence ID" value="CAB4909229.1"/>
    <property type="molecule type" value="Genomic_DNA"/>
</dbReference>
<keyword evidence="5" id="KW-0029">Amino-acid transport</keyword>
<evidence type="ECO:0000256" key="2">
    <source>
        <dbReference type="ARBA" id="ARBA00022448"/>
    </source>
</evidence>
<evidence type="ECO:0000259" key="7">
    <source>
        <dbReference type="PROSITE" id="PS50893"/>
    </source>
</evidence>
<feature type="region of interest" description="Disordered" evidence="6">
    <location>
        <begin position="247"/>
        <end position="273"/>
    </location>
</feature>
<keyword evidence="3" id="KW-0547">Nucleotide-binding</keyword>
<name>A0A6J7H0I6_9ZZZZ</name>
<feature type="domain" description="ABC transporter" evidence="7">
    <location>
        <begin position="6"/>
        <end position="243"/>
    </location>
</feature>
<keyword evidence="4" id="KW-0067">ATP-binding</keyword>
<proteinExistence type="inferred from homology"/>
<organism evidence="8">
    <name type="scientific">freshwater metagenome</name>
    <dbReference type="NCBI Taxonomy" id="449393"/>
    <lineage>
        <taxon>unclassified sequences</taxon>
        <taxon>metagenomes</taxon>
        <taxon>ecological metagenomes</taxon>
    </lineage>
</organism>
<dbReference type="InterPro" id="IPR017871">
    <property type="entry name" value="ABC_transporter-like_CS"/>
</dbReference>
<evidence type="ECO:0000256" key="5">
    <source>
        <dbReference type="ARBA" id="ARBA00022970"/>
    </source>
</evidence>
<dbReference type="InterPro" id="IPR052156">
    <property type="entry name" value="BCAA_Transport_ATP-bd_LivF"/>
</dbReference>
<dbReference type="SUPFAM" id="SSF52540">
    <property type="entry name" value="P-loop containing nucleoside triphosphate hydrolases"/>
    <property type="match status" value="1"/>
</dbReference>
<dbReference type="PROSITE" id="PS00211">
    <property type="entry name" value="ABC_TRANSPORTER_1"/>
    <property type="match status" value="1"/>
</dbReference>
<comment type="similarity">
    <text evidence="1">Belongs to the ABC transporter superfamily.</text>
</comment>
<protein>
    <submittedName>
        <fullName evidence="8">Unannotated protein</fullName>
    </submittedName>
</protein>
<evidence type="ECO:0000256" key="6">
    <source>
        <dbReference type="SAM" id="MobiDB-lite"/>
    </source>
</evidence>
<evidence type="ECO:0000256" key="4">
    <source>
        <dbReference type="ARBA" id="ARBA00022840"/>
    </source>
</evidence>